<reference evidence="1 2" key="2">
    <citation type="journal article" date="2017" name="Genome Biol.">
        <title>New reference genome sequences of hot pepper reveal the massive evolution of plant disease-resistance genes by retroduplication.</title>
        <authorList>
            <person name="Kim S."/>
            <person name="Park J."/>
            <person name="Yeom S.I."/>
            <person name="Kim Y.M."/>
            <person name="Seo E."/>
            <person name="Kim K.T."/>
            <person name="Kim M.S."/>
            <person name="Lee J.M."/>
            <person name="Cheong K."/>
            <person name="Shin H.S."/>
            <person name="Kim S.B."/>
            <person name="Han K."/>
            <person name="Lee J."/>
            <person name="Park M."/>
            <person name="Lee H.A."/>
            <person name="Lee H.Y."/>
            <person name="Lee Y."/>
            <person name="Oh S."/>
            <person name="Lee J.H."/>
            <person name="Choi E."/>
            <person name="Choi E."/>
            <person name="Lee S.E."/>
            <person name="Jeon J."/>
            <person name="Kim H."/>
            <person name="Choi G."/>
            <person name="Song H."/>
            <person name="Lee J."/>
            <person name="Lee S.C."/>
            <person name="Kwon J.K."/>
            <person name="Lee H.Y."/>
            <person name="Koo N."/>
            <person name="Hong Y."/>
            <person name="Kim R.W."/>
            <person name="Kang W.H."/>
            <person name="Huh J.H."/>
            <person name="Kang B.C."/>
            <person name="Yang T.J."/>
            <person name="Lee Y.H."/>
            <person name="Bennetzen J.L."/>
            <person name="Choi D."/>
        </authorList>
    </citation>
    <scope>NUCLEOTIDE SEQUENCE [LARGE SCALE GENOMIC DNA]</scope>
    <source>
        <strain evidence="2">cv. CM334</strain>
    </source>
</reference>
<dbReference type="AlphaFoldDB" id="A0A2G3A6I2"/>
<reference evidence="1 2" key="1">
    <citation type="journal article" date="2014" name="Nat. Genet.">
        <title>Genome sequence of the hot pepper provides insights into the evolution of pungency in Capsicum species.</title>
        <authorList>
            <person name="Kim S."/>
            <person name="Park M."/>
            <person name="Yeom S.I."/>
            <person name="Kim Y.M."/>
            <person name="Lee J.M."/>
            <person name="Lee H.A."/>
            <person name="Seo E."/>
            <person name="Choi J."/>
            <person name="Cheong K."/>
            <person name="Kim K.T."/>
            <person name="Jung K."/>
            <person name="Lee G.W."/>
            <person name="Oh S.K."/>
            <person name="Bae C."/>
            <person name="Kim S.B."/>
            <person name="Lee H.Y."/>
            <person name="Kim S.Y."/>
            <person name="Kim M.S."/>
            <person name="Kang B.C."/>
            <person name="Jo Y.D."/>
            <person name="Yang H.B."/>
            <person name="Jeong H.J."/>
            <person name="Kang W.H."/>
            <person name="Kwon J.K."/>
            <person name="Shin C."/>
            <person name="Lim J.Y."/>
            <person name="Park J.H."/>
            <person name="Huh J.H."/>
            <person name="Kim J.S."/>
            <person name="Kim B.D."/>
            <person name="Cohen O."/>
            <person name="Paran I."/>
            <person name="Suh M.C."/>
            <person name="Lee S.B."/>
            <person name="Kim Y.K."/>
            <person name="Shin Y."/>
            <person name="Noh S.J."/>
            <person name="Park J."/>
            <person name="Seo Y.S."/>
            <person name="Kwon S.Y."/>
            <person name="Kim H.A."/>
            <person name="Park J.M."/>
            <person name="Kim H.J."/>
            <person name="Choi S.B."/>
            <person name="Bosland P.W."/>
            <person name="Reeves G."/>
            <person name="Jo S.H."/>
            <person name="Lee B.W."/>
            <person name="Cho H.T."/>
            <person name="Choi H.S."/>
            <person name="Lee M.S."/>
            <person name="Yu Y."/>
            <person name="Do Choi Y."/>
            <person name="Park B.S."/>
            <person name="van Deynze A."/>
            <person name="Ashrafi H."/>
            <person name="Hill T."/>
            <person name="Kim W.T."/>
            <person name="Pai H.S."/>
            <person name="Ahn H.K."/>
            <person name="Yeam I."/>
            <person name="Giovannoni J.J."/>
            <person name="Rose J.K."/>
            <person name="Sorensen I."/>
            <person name="Lee S.J."/>
            <person name="Kim R.W."/>
            <person name="Choi I.Y."/>
            <person name="Choi B.S."/>
            <person name="Lim J.S."/>
            <person name="Lee Y.H."/>
            <person name="Choi D."/>
        </authorList>
    </citation>
    <scope>NUCLEOTIDE SEQUENCE [LARGE SCALE GENOMIC DNA]</scope>
    <source>
        <strain evidence="2">cv. CM334</strain>
    </source>
</reference>
<name>A0A2G3A6I2_CAPAN</name>
<comment type="caution">
    <text evidence="1">The sequence shown here is derived from an EMBL/GenBank/DDBJ whole genome shotgun (WGS) entry which is preliminary data.</text>
</comment>
<proteinExistence type="predicted"/>
<accession>A0A2G3A6I2</accession>
<dbReference type="Gramene" id="PHT89844">
    <property type="protein sequence ID" value="PHT89844"/>
    <property type="gene ID" value="T459_04957"/>
</dbReference>
<keyword evidence="2" id="KW-1185">Reference proteome</keyword>
<organism evidence="1 2">
    <name type="scientific">Capsicum annuum</name>
    <name type="common">Capsicum pepper</name>
    <dbReference type="NCBI Taxonomy" id="4072"/>
    <lineage>
        <taxon>Eukaryota</taxon>
        <taxon>Viridiplantae</taxon>
        <taxon>Streptophyta</taxon>
        <taxon>Embryophyta</taxon>
        <taxon>Tracheophyta</taxon>
        <taxon>Spermatophyta</taxon>
        <taxon>Magnoliopsida</taxon>
        <taxon>eudicotyledons</taxon>
        <taxon>Gunneridae</taxon>
        <taxon>Pentapetalae</taxon>
        <taxon>asterids</taxon>
        <taxon>lamiids</taxon>
        <taxon>Solanales</taxon>
        <taxon>Solanaceae</taxon>
        <taxon>Solanoideae</taxon>
        <taxon>Capsiceae</taxon>
        <taxon>Capsicum</taxon>
    </lineage>
</organism>
<sequence>MRKNRGALLILKFTLGTMRHYRDRTLEKDIWDFGCSSTWWFCGALLEIENRHLCWLHNALRIKQSRKKSIELEAIPNKDSEATPAIGTTNKYIDDVTIEDSDDESRTM</sequence>
<gene>
    <name evidence="1" type="ORF">T459_04957</name>
</gene>
<protein>
    <submittedName>
        <fullName evidence="1">Uncharacterized protein</fullName>
    </submittedName>
</protein>
<evidence type="ECO:0000313" key="2">
    <source>
        <dbReference type="Proteomes" id="UP000222542"/>
    </source>
</evidence>
<dbReference type="EMBL" id="AYRZ02000002">
    <property type="protein sequence ID" value="PHT89844.1"/>
    <property type="molecule type" value="Genomic_DNA"/>
</dbReference>
<dbReference type="Proteomes" id="UP000222542">
    <property type="component" value="Unassembled WGS sequence"/>
</dbReference>
<evidence type="ECO:0000313" key="1">
    <source>
        <dbReference type="EMBL" id="PHT89844.1"/>
    </source>
</evidence>